<dbReference type="GeneID" id="403147"/>
<dbReference type="GO" id="GO:0032481">
    <property type="term" value="P:positive regulation of type I interferon production"/>
    <property type="evidence" value="ECO:0000318"/>
    <property type="project" value="GO_Central"/>
</dbReference>
<evidence type="ECO:0000259" key="9">
    <source>
        <dbReference type="PROSITE" id="PS50104"/>
    </source>
</evidence>
<dbReference type="AGR" id="ZFIN:ZDB-GENE-040219-2"/>
<reference evidence="14" key="4">
    <citation type="journal article" date="2007" name="Genome Biol.">
        <title>Conservation and divergence of gene families encoding components of innate immune response systems in zebrafish.</title>
        <authorList>
            <person name="Stein C."/>
            <person name="Caccamo M."/>
            <person name="Laird G."/>
            <person name="Leptin M."/>
        </authorList>
    </citation>
    <scope>NUCLEOTIDE SEQUENCE</scope>
    <source>
        <strain evidence="14">Tuebingen</strain>
    </source>
</reference>
<dbReference type="OrthoDB" id="62956at2759"/>
<sequence>MAEGGMKPSEGGCPNLGKVFEILSQAPQERLFSLTYKMGRKPTEELVHAMCLIFLKKHEAAHAKLTAIKDSRVGNYLAEMIKTHGERLNCSHIGGFMQTDVNSLLDIARIFAILVQESLCDKSHRDKAYCKAVESCKTAGLLSLDIEEEVKQVCGPDVISTSNSELPTEMCNPNSLKVSDINPDPLPPNSNLDVSSYYLEISSPTASEGNIEESKPMSLHTPTEFKSQNNLRSCHDKSTNIFANSQAQTAVVNDTASSNRCRHDSRPSQFVMSKNTNFSSSPNDGAKPKAQPINANDRKPPTQDNSFHPTLLSDIDETFYAFVILHEAEDADEAQRLREKLEGIISANGATFSEDFAQAGRSTLRCIEDAIDNSAFVLLLLTQNFKSNQSMTTTDSAIVNSLEHHHKLNSVIPLLPRENRLSRKNIPLVLQTKVPLDESNRTFERKALKALSQDAVEKQRKIWMKKQTLKKLEEEYKRRQEENFINANLRLEREKLARLKLESESPHNNMFHSSSAQPPSCGPMLQQHDSWPQKPSYIHIENAQNIMIGNHSTMNFEHTKSSAEES</sequence>
<reference evidence="14" key="3">
    <citation type="journal article" date="2006" name="Infect. Immun.">
        <title>MyD88 innate immune function in a zebrafish embryo infection model.</title>
        <authorList>
            <person name="van der Sar A.M."/>
            <person name="Stockhammer O.W."/>
            <person name="van der Laan C."/>
            <person name="Spaink H.P."/>
            <person name="Bitter W."/>
            <person name="Meijer A.H."/>
        </authorList>
    </citation>
    <scope>NUCLEOTIDE SEQUENCE</scope>
    <source>
        <strain evidence="14">Tuebingen</strain>
    </source>
</reference>
<dbReference type="Gene3D" id="3.40.50.10140">
    <property type="entry name" value="Toll/interleukin-1 receptor homology (TIR) domain"/>
    <property type="match status" value="1"/>
</dbReference>
<reference evidence="14" key="13">
    <citation type="journal article" date="2021" name="J. Ethnopharmacol.">
        <title>Optimal combination of anti-inflammatory components from Chinese medicinal formula Liang-Ge-San.</title>
        <authorList>
            <person name="Lu Z."/>
            <person name="Cao H."/>
            <person name="Liu D."/>
            <person name="Zheng Y."/>
            <person name="Tian C."/>
            <person name="Liu S."/>
            <person name="Quan J."/>
            <person name="Shi L."/>
            <person name="Liu J."/>
            <person name="Yu L."/>
        </authorList>
    </citation>
    <scope>NUCLEOTIDE SEQUENCE</scope>
    <source>
        <strain evidence="14">Tuebingen</strain>
    </source>
</reference>
<evidence type="ECO:0000313" key="11">
    <source>
        <dbReference type="Ensembl" id="ENSDARP00000130000"/>
    </source>
</evidence>
<dbReference type="CTD" id="148022"/>
<gene>
    <name evidence="10 11 14 15" type="primary">ticam1</name>
    <name evidence="14" type="synonym">trif</name>
</gene>
<feature type="compositionally biased region" description="Polar residues" evidence="8">
    <location>
        <begin position="506"/>
        <end position="518"/>
    </location>
</feature>
<feature type="coiled-coil region" evidence="7">
    <location>
        <begin position="455"/>
        <end position="482"/>
    </location>
</feature>
<keyword evidence="13" id="KW-1185">Reference proteome</keyword>
<dbReference type="GO" id="GO:0005768">
    <property type="term" value="C:endosome"/>
    <property type="evidence" value="ECO:0000318"/>
    <property type="project" value="GO_Central"/>
</dbReference>
<dbReference type="Ensembl" id="ENSDART00000170751.2">
    <property type="protein sequence ID" value="ENSDARP00000130000.1"/>
    <property type="gene ID" value="ENSDARG00000102493.2"/>
</dbReference>
<evidence type="ECO:0000256" key="7">
    <source>
        <dbReference type="SAM" id="Coils"/>
    </source>
</evidence>
<dbReference type="Pfam" id="PF13676">
    <property type="entry name" value="TIR_2"/>
    <property type="match status" value="1"/>
</dbReference>
<proteinExistence type="evidence at transcript level"/>
<reference evidence="12" key="8">
    <citation type="submission" date="2018-04" db="UniProtKB">
        <authorList>
            <consortium name="Ensembl"/>
        </authorList>
    </citation>
    <scope>IDENTIFICATION</scope>
    <source>
        <strain evidence="11">Tuebingen</strain>
    </source>
</reference>
<dbReference type="GO" id="GO:0045087">
    <property type="term" value="P:innate immune response"/>
    <property type="evidence" value="ECO:0007669"/>
    <property type="project" value="UniProtKB-KW"/>
</dbReference>
<dbReference type="PANTHER" id="PTHR47230:SF1">
    <property type="entry name" value="TIR DOMAIN-CONTAINING ADAPTER MOLECULE 1"/>
    <property type="match status" value="1"/>
</dbReference>
<dbReference type="Pfam" id="PF17798">
    <property type="entry name" value="TRIF-NTD"/>
    <property type="match status" value="1"/>
</dbReference>
<dbReference type="GO" id="GO:0035591">
    <property type="term" value="F:signaling adaptor activity"/>
    <property type="evidence" value="ECO:0000318"/>
    <property type="project" value="GO_Central"/>
</dbReference>
<comment type="subcellular location">
    <subcellularLocation>
        <location evidence="1">Cytoplasm</location>
    </subcellularLocation>
</comment>
<dbReference type="SMR" id="Q1LUQ2"/>
<evidence type="ECO:0000256" key="1">
    <source>
        <dbReference type="ARBA" id="ARBA00004496"/>
    </source>
</evidence>
<dbReference type="SUPFAM" id="SSF52200">
    <property type="entry name" value="Toll/Interleukin receptor TIR domain"/>
    <property type="match status" value="1"/>
</dbReference>
<dbReference type="eggNOG" id="ENOG502RXF3">
    <property type="taxonomic scope" value="Eukaryota"/>
</dbReference>
<feature type="domain" description="TIR" evidence="9">
    <location>
        <begin position="318"/>
        <end position="472"/>
    </location>
</feature>
<dbReference type="GeneTree" id="ENSGT00940000163706"/>
<dbReference type="AlphaFoldDB" id="Q1LUQ2"/>
<dbReference type="PROSITE" id="PS50104">
    <property type="entry name" value="TIR"/>
    <property type="match status" value="1"/>
</dbReference>
<evidence type="ECO:0000256" key="5">
    <source>
        <dbReference type="ARBA" id="ARBA00022859"/>
    </source>
</evidence>
<dbReference type="STRING" id="7955.ENSDARP00000130000"/>
<feature type="region of interest" description="Disordered" evidence="8">
    <location>
        <begin position="205"/>
        <end position="231"/>
    </location>
</feature>
<evidence type="ECO:0000313" key="12">
    <source>
        <dbReference type="Ensembl" id="ENSDARP00000150114"/>
    </source>
</evidence>
<evidence type="ECO:0000313" key="15">
    <source>
        <dbReference type="ZFIN" id="ZDB-GENE-040219-2"/>
    </source>
</evidence>
<dbReference type="KEGG" id="dre:403147"/>
<dbReference type="GO" id="GO:0032728">
    <property type="term" value="P:positive regulation of interferon-beta production"/>
    <property type="evidence" value="ECO:0000314"/>
    <property type="project" value="ZFIN"/>
</dbReference>
<evidence type="ECO:0000256" key="8">
    <source>
        <dbReference type="SAM" id="MobiDB-lite"/>
    </source>
</evidence>
<dbReference type="PaxDb" id="7955-ENSDARP00000062684"/>
<dbReference type="GO" id="GO:0035666">
    <property type="term" value="P:TRIF-dependent toll-like receptor signaling pathway"/>
    <property type="evidence" value="ECO:0000318"/>
    <property type="project" value="GO_Central"/>
</dbReference>
<keyword evidence="7" id="KW-0175">Coiled coil</keyword>
<dbReference type="Proteomes" id="UP000000437">
    <property type="component" value="Chromosome 22"/>
</dbReference>
<name>Q1LUQ2_DANRE</name>
<organism evidence="10">
    <name type="scientific">Danio rerio</name>
    <name type="common">Zebrafish</name>
    <name type="synonym">Brachydanio rerio</name>
    <dbReference type="NCBI Taxonomy" id="7955"/>
    <lineage>
        <taxon>Eukaryota</taxon>
        <taxon>Metazoa</taxon>
        <taxon>Chordata</taxon>
        <taxon>Craniata</taxon>
        <taxon>Vertebrata</taxon>
        <taxon>Euteleostomi</taxon>
        <taxon>Actinopterygii</taxon>
        <taxon>Neopterygii</taxon>
        <taxon>Teleostei</taxon>
        <taxon>Ostariophysi</taxon>
        <taxon>Cypriniformes</taxon>
        <taxon>Danionidae</taxon>
        <taxon>Danioninae</taxon>
        <taxon>Danio</taxon>
    </lineage>
</organism>
<dbReference type="Reactome" id="R-DRE-166016">
    <property type="pathway name" value="Toll Like Receptor 4 (TLR4) Cascade"/>
</dbReference>
<dbReference type="EMBL" id="BX927276">
    <property type="status" value="NOT_ANNOTATED_CDS"/>
    <property type="molecule type" value="Genomic_DNA"/>
</dbReference>
<evidence type="ECO:0000313" key="13">
    <source>
        <dbReference type="Proteomes" id="UP000000437"/>
    </source>
</evidence>
<dbReference type="ZFIN" id="ZDB-GENE-040219-2">
    <property type="gene designation" value="ticam1"/>
</dbReference>
<reference evidence="14" key="5">
    <citation type="journal article" date="2007" name="J. Immunol.">
        <title>Evidence for evolving Toll-IL-1 receptor-containing adaptor molecule function in vertebrates.</title>
        <authorList>
            <person name="Sullivan C."/>
            <person name="Postlethwait J.H."/>
            <person name="Lage C.R."/>
            <person name="Millard P.J."/>
            <person name="Kim C.H."/>
        </authorList>
    </citation>
    <scope>NUCLEOTIDE SEQUENCE</scope>
    <source>
        <strain evidence="14">Tuebingen</strain>
    </source>
</reference>
<reference evidence="14" key="10">
    <citation type="journal article" date="2019" name="Metabolomics">
        <title>The anti-inflammatory effects of formononetin and ononin on lipopolysaccharide-induced zebrafish models based on lipidomics and targeted transcriptomics.</title>
        <authorList>
            <person name="Luo L."/>
            <person name="Zhou J."/>
            <person name="Zhao H."/>
            <person name="Fan M."/>
            <person name="Gao W."/>
        </authorList>
    </citation>
    <scope>NUCLEOTIDE SEQUENCE</scope>
    <source>
        <strain evidence="14">Tuebingen</strain>
    </source>
</reference>
<evidence type="ECO:0000256" key="4">
    <source>
        <dbReference type="ARBA" id="ARBA00022588"/>
    </source>
</evidence>
<keyword evidence="6" id="KW-0395">Inflammatory response</keyword>
<reference evidence="14" key="12">
    <citation type="journal article" date="2021" name="Front. Microbiol.">
        <title>Inhibitory Role of an Aeromonas hydrophila TIR Domain Effector in Antibacterial Immunity by Targeting TLR Signaling Complexes in Zebrafish.</title>
        <authorList>
            <person name="Tang H.P."/>
            <person name="Huang C."/>
            <person name="Hu C.B."/>
            <person name="Li H."/>
            <person name="Shao T."/>
            <person name="Ji J.F."/>
            <person name="Bai J."/>
            <person name="Fan D.D."/>
            <person name="Lin A.F."/>
            <person name="Xiang L.X."/>
            <person name="Shao J.Z."/>
        </authorList>
    </citation>
    <scope>NUCLEOTIDE SEQUENCE</scope>
    <source>
        <strain evidence="14">Tuebingen</strain>
    </source>
</reference>
<keyword evidence="10" id="KW-0675">Receptor</keyword>
<feature type="region of interest" description="Disordered" evidence="8">
    <location>
        <begin position="253"/>
        <end position="306"/>
    </location>
</feature>
<dbReference type="HOGENOM" id="CLU_481409_0_0_1"/>
<dbReference type="Ensembl" id="ENSDART00000185490.1">
    <property type="protein sequence ID" value="ENSDARP00000150114.1"/>
    <property type="gene ID" value="ENSDARG00000102493.2"/>
</dbReference>
<reference evidence="14" key="1">
    <citation type="journal article" date="2004" name="Mol. Immunol.">
        <title>Expression analysis of the Toll-like receptor and TIR domain adaptor families of zebrafish.</title>
        <authorList>
            <person name="Meijer A.H."/>
            <person name="Gabby Krens S.F."/>
            <person name="Medina Rodriguez I.A."/>
            <person name="He S."/>
            <person name="Bitter W."/>
            <person name="Ewa Snaar-Jagalska B."/>
            <person name="Spaink H.P."/>
        </authorList>
    </citation>
    <scope>NUCLEOTIDE SEQUENCE</scope>
    <source>
        <strain evidence="14">Tuebingen</strain>
    </source>
</reference>
<dbReference type="InterPro" id="IPR046946">
    <property type="entry name" value="TCAM1/2"/>
</dbReference>
<accession>Q1LUQ2</accession>
<keyword evidence="2" id="KW-0963">Cytoplasm</keyword>
<evidence type="ECO:0000313" key="10">
    <source>
        <dbReference type="EMBL" id="AAI34859.1"/>
    </source>
</evidence>
<dbReference type="Bgee" id="ENSDARG00000102493">
    <property type="expression patterns" value="Expressed in granulocyte and 22 other cell types or tissues"/>
</dbReference>
<dbReference type="InterPro" id="IPR040886">
    <property type="entry name" value="TRIF_N"/>
</dbReference>
<dbReference type="Reactome" id="R-DRE-6798695">
    <property type="pathway name" value="Neutrophil degranulation"/>
</dbReference>
<evidence type="ECO:0000256" key="2">
    <source>
        <dbReference type="ARBA" id="ARBA00022490"/>
    </source>
</evidence>
<feature type="region of interest" description="Disordered" evidence="8">
    <location>
        <begin position="504"/>
        <end position="531"/>
    </location>
</feature>
<dbReference type="GO" id="GO:0006954">
    <property type="term" value="P:inflammatory response"/>
    <property type="evidence" value="ECO:0007669"/>
    <property type="project" value="UniProtKB-KW"/>
</dbReference>
<reference evidence="14" key="9">
    <citation type="journal article" date="2019" name="Front. Immunol.">
        <title>Copper Regulates the Susceptibility of Zebrafish Larvae to Inflammatory Stimuli by Controlling Neutrophil/Macrophage Survival.</title>
        <authorList>
            <person name="Chen M."/>
            <person name="Luo Y."/>
            <person name="Xu J."/>
            <person name="Chang M.X."/>
            <person name="Liu J.X."/>
        </authorList>
    </citation>
    <scope>NUCLEOTIDE SEQUENCE</scope>
    <source>
        <strain evidence="14">Tuebingen</strain>
    </source>
</reference>
<dbReference type="InterPro" id="IPR000157">
    <property type="entry name" value="TIR_dom"/>
</dbReference>
<dbReference type="OMA" id="TRHGWQD"/>
<dbReference type="RefSeq" id="NP_001038224.1">
    <property type="nucleotide sequence ID" value="NM_001044759.1"/>
</dbReference>
<accession>A0A2R8RPP3</accession>
<dbReference type="Gene3D" id="1.25.40.780">
    <property type="match status" value="1"/>
</dbReference>
<keyword evidence="5" id="KW-0391">Immunity</keyword>
<reference evidence="14" key="2">
    <citation type="journal article" date="2004" name="Proc. Natl. Acad. Sci. U.S.A.">
        <title>Hematopoietic gene expression profile in zebrafish kidney marrow.</title>
        <authorList>
            <person name="Song H.D."/>
            <person name="Sun X.J."/>
            <person name="Deng M."/>
            <person name="Zhang G.W."/>
            <person name="Zhou Y."/>
            <person name="Wu X.Y."/>
            <person name="Sheng Y."/>
            <person name="Chen Y."/>
            <person name="Ruan Z."/>
            <person name="Jiang C.L."/>
            <person name="Fan H.Y."/>
            <person name="Zon L.I."/>
            <person name="Kanki J.P."/>
            <person name="Liu T.X."/>
            <person name="Look A.T."/>
            <person name="Chen Z."/>
        </authorList>
    </citation>
    <scope>NUCLEOTIDE SEQUENCE</scope>
    <source>
        <strain evidence="14">Tuebingen</strain>
    </source>
</reference>
<evidence type="ECO:0000313" key="14">
    <source>
        <dbReference type="RefSeq" id="NP_001038224.1"/>
    </source>
</evidence>
<dbReference type="EMBL" id="BC134858">
    <property type="protein sequence ID" value="AAI34859.1"/>
    <property type="molecule type" value="mRNA"/>
</dbReference>
<protein>
    <submittedName>
        <fullName evidence="14">TIR domain-containing adapter molecule 1</fullName>
    </submittedName>
    <submittedName>
        <fullName evidence="10 11">Toll-like receptor adaptor molecule 1</fullName>
    </submittedName>
</protein>
<keyword evidence="4" id="KW-0399">Innate immunity</keyword>
<dbReference type="PANTHER" id="PTHR47230">
    <property type="entry name" value="TIR DOMAIN-CONTAINING ADAPTER MOLECULE 1"/>
    <property type="match status" value="1"/>
</dbReference>
<evidence type="ECO:0000256" key="6">
    <source>
        <dbReference type="ARBA" id="ARBA00023198"/>
    </source>
</evidence>
<reference evidence="14" key="11">
    <citation type="journal article" date="2020" name="Sci. Total Environ.">
        <title>Early exposure to environmental levels of sulfamethoxazole triggers immune and inflammatory response of healthy zebrafish larvae.</title>
        <authorList>
            <person name="Liu J."/>
            <person name="Wei T."/>
            <person name="Wu X."/>
            <person name="Zhong H."/>
            <person name="Qiu W."/>
            <person name="Zheng Y."/>
        </authorList>
    </citation>
    <scope>NUCLEOTIDE SEQUENCE</scope>
    <source>
        <strain evidence="14">Tuebingen</strain>
    </source>
</reference>
<feature type="compositionally biased region" description="Polar residues" evidence="8">
    <location>
        <begin position="220"/>
        <end position="231"/>
    </location>
</feature>
<dbReference type="InterPro" id="IPR035897">
    <property type="entry name" value="Toll_tir_struct_dom_sf"/>
</dbReference>
<reference evidence="11 13" key="7">
    <citation type="journal article" date="2013" name="Nature">
        <title>The zebrafish reference genome sequence and its relationship to the human genome.</title>
        <authorList>
            <consortium name="Genome Reference Consortium Zebrafish"/>
            <person name="Howe K."/>
            <person name="Clark M.D."/>
            <person name="Torroja C.F."/>
            <person name="Torrance J."/>
            <person name="Berthelot C."/>
            <person name="Muffato M."/>
            <person name="Collins J.E."/>
            <person name="Humphray S."/>
            <person name="McLaren K."/>
            <person name="Matthews L."/>
            <person name="McLaren S."/>
            <person name="Sealy I."/>
            <person name="Caccamo M."/>
            <person name="Churcher C."/>
            <person name="Scott C."/>
            <person name="Barrett J.C."/>
            <person name="Koch R."/>
            <person name="Rauch G.J."/>
            <person name="White S."/>
            <person name="Chow W."/>
            <person name="Kilian B."/>
            <person name="Quintais L.T."/>
            <person name="Guerra-Assuncao J.A."/>
            <person name="Zhou Y."/>
            <person name="Gu Y."/>
            <person name="Yen J."/>
            <person name="Vogel J.H."/>
            <person name="Eyre T."/>
            <person name="Redmond S."/>
            <person name="Banerjee R."/>
            <person name="Chi J."/>
            <person name="Fu B."/>
            <person name="Langley E."/>
            <person name="Maguire S.F."/>
            <person name="Laird G.K."/>
            <person name="Lloyd D."/>
            <person name="Kenyon E."/>
            <person name="Donaldson S."/>
            <person name="Sehra H."/>
            <person name="Almeida-King J."/>
            <person name="Loveland J."/>
            <person name="Trevanion S."/>
            <person name="Jones M."/>
            <person name="Quail M."/>
            <person name="Willey D."/>
            <person name="Hunt A."/>
            <person name="Burton J."/>
            <person name="Sims S."/>
            <person name="McLay K."/>
            <person name="Plumb B."/>
            <person name="Davis J."/>
            <person name="Clee C."/>
            <person name="Oliver K."/>
            <person name="Clark R."/>
            <person name="Riddle C."/>
            <person name="Elliot D."/>
            <person name="Eliott D."/>
            <person name="Threadgold G."/>
            <person name="Harden G."/>
            <person name="Ware D."/>
            <person name="Begum S."/>
            <person name="Mortimore B."/>
            <person name="Mortimer B."/>
            <person name="Kerry G."/>
            <person name="Heath P."/>
            <person name="Phillimore B."/>
            <person name="Tracey A."/>
            <person name="Corby N."/>
            <person name="Dunn M."/>
            <person name="Johnson C."/>
            <person name="Wood J."/>
            <person name="Clark S."/>
            <person name="Pelan S."/>
            <person name="Griffiths G."/>
            <person name="Smith M."/>
            <person name="Glithero R."/>
            <person name="Howden P."/>
            <person name="Barker N."/>
            <person name="Lloyd C."/>
            <person name="Stevens C."/>
            <person name="Harley J."/>
            <person name="Holt K."/>
            <person name="Panagiotidis G."/>
            <person name="Lovell J."/>
            <person name="Beasley H."/>
            <person name="Henderson C."/>
            <person name="Gordon D."/>
            <person name="Auger K."/>
            <person name="Wright D."/>
            <person name="Collins J."/>
            <person name="Raisen C."/>
            <person name="Dyer L."/>
            <person name="Leung K."/>
            <person name="Robertson L."/>
            <person name="Ambridge K."/>
            <person name="Leongamornlert D."/>
            <person name="McGuire S."/>
            <person name="Gilderthorp R."/>
            <person name="Griffiths C."/>
            <person name="Manthravadi D."/>
            <person name="Nichol S."/>
            <person name="Barker G."/>
            <person name="Whitehead S."/>
            <person name="Kay M."/>
            <person name="Brown J."/>
            <person name="Murnane C."/>
            <person name="Gray E."/>
            <person name="Humphries M."/>
            <person name="Sycamore N."/>
            <person name="Barker D."/>
            <person name="Saunders D."/>
            <person name="Wallis J."/>
            <person name="Babbage A."/>
            <person name="Hammond S."/>
            <person name="Mashreghi-Mohammadi M."/>
            <person name="Barr L."/>
            <person name="Martin S."/>
            <person name="Wray P."/>
            <person name="Ellington A."/>
            <person name="Matthews N."/>
            <person name="Ellwood M."/>
            <person name="Woodmansey R."/>
            <person name="Clark G."/>
            <person name="Cooper J."/>
            <person name="Cooper J."/>
            <person name="Tromans A."/>
            <person name="Grafham D."/>
            <person name="Skuce C."/>
            <person name="Pandian R."/>
            <person name="Andrews R."/>
            <person name="Harrison E."/>
            <person name="Kimberley A."/>
            <person name="Garnett J."/>
            <person name="Fosker N."/>
            <person name="Hall R."/>
            <person name="Garner P."/>
            <person name="Kelly D."/>
            <person name="Bird C."/>
            <person name="Palmer S."/>
            <person name="Gehring I."/>
            <person name="Berger A."/>
            <person name="Dooley C.M."/>
            <person name="Ersan-Urun Z."/>
            <person name="Eser C."/>
            <person name="Geiger H."/>
            <person name="Geisler M."/>
            <person name="Karotki L."/>
            <person name="Kirn A."/>
            <person name="Konantz J."/>
            <person name="Konantz M."/>
            <person name="Oberlander M."/>
            <person name="Rudolph-Geiger S."/>
            <person name="Teucke M."/>
            <person name="Lanz C."/>
            <person name="Raddatz G."/>
            <person name="Osoegawa K."/>
            <person name="Zhu B."/>
            <person name="Rapp A."/>
            <person name="Widaa S."/>
            <person name="Langford C."/>
            <person name="Yang F."/>
            <person name="Schuster S.C."/>
            <person name="Carter N.P."/>
            <person name="Harrow J."/>
            <person name="Ning Z."/>
            <person name="Herrero J."/>
            <person name="Searle S.M."/>
            <person name="Enright A."/>
            <person name="Geisler R."/>
            <person name="Plasterk R.H."/>
            <person name="Lee C."/>
            <person name="Westerfield M."/>
            <person name="de Jong P.J."/>
            <person name="Zon L.I."/>
            <person name="Postlethwait J.H."/>
            <person name="Nusslein-Volhard C."/>
            <person name="Hubbard T.J."/>
            <person name="Roest Crollius H."/>
            <person name="Rogers J."/>
            <person name="Stemple D.L."/>
        </authorList>
    </citation>
    <scope>NUCLEOTIDE SEQUENCE [LARGE SCALE GENOMIC DNA]</scope>
    <source>
        <strain evidence="11">Tuebingen</strain>
    </source>
</reference>
<dbReference type="GO" id="GO:0005794">
    <property type="term" value="C:Golgi apparatus"/>
    <property type="evidence" value="ECO:0000314"/>
    <property type="project" value="ZFIN"/>
</dbReference>
<dbReference type="GO" id="GO:0043123">
    <property type="term" value="P:positive regulation of canonical NF-kappaB signal transduction"/>
    <property type="evidence" value="ECO:0000314"/>
    <property type="project" value="ZFIN"/>
</dbReference>
<keyword evidence="3" id="KW-0597">Phosphoprotein</keyword>
<feature type="compositionally biased region" description="Polar residues" evidence="8">
    <location>
        <begin position="267"/>
        <end position="283"/>
    </location>
</feature>
<evidence type="ECO:0000256" key="3">
    <source>
        <dbReference type="ARBA" id="ARBA00022553"/>
    </source>
</evidence>
<reference evidence="14" key="14">
    <citation type="submission" date="2025-04" db="UniProtKB">
        <authorList>
            <consortium name="RefSeq"/>
        </authorList>
    </citation>
    <scope>IDENTIFICATION</scope>
    <source>
        <strain evidence="14">Tuebingen</strain>
    </source>
</reference>
<reference evidence="10" key="6">
    <citation type="submission" date="2007-03" db="EMBL/GenBank/DDBJ databases">
        <authorList>
            <consortium name="NIH - Zebrafish Gene Collection (ZGC) project"/>
        </authorList>
    </citation>
    <scope>NUCLEOTIDE SEQUENCE [LARGE SCALE MRNA]</scope>
    <source>
        <tissue evidence="10">Whole</tissue>
    </source>
</reference>